<dbReference type="SUPFAM" id="SSF82861">
    <property type="entry name" value="Mechanosensitive channel protein MscS (YggB), transmembrane region"/>
    <property type="match status" value="1"/>
</dbReference>
<dbReference type="PANTHER" id="PTHR30460">
    <property type="entry name" value="MODERATE CONDUCTANCE MECHANOSENSITIVE CHANNEL YBIO"/>
    <property type="match status" value="1"/>
</dbReference>
<dbReference type="InterPro" id="IPR049142">
    <property type="entry name" value="MS_channel_1st"/>
</dbReference>
<dbReference type="Pfam" id="PF21082">
    <property type="entry name" value="MS_channel_3rd"/>
    <property type="match status" value="1"/>
</dbReference>
<protein>
    <submittedName>
        <fullName evidence="12">Mechanosensitive ion channel protein MscS</fullName>
    </submittedName>
</protein>
<keyword evidence="4 8" id="KW-0812">Transmembrane</keyword>
<dbReference type="InterPro" id="IPR011066">
    <property type="entry name" value="MscS_channel_C_sf"/>
</dbReference>
<feature type="domain" description="Mechanosensitive ion channel MscS" evidence="9">
    <location>
        <begin position="194"/>
        <end position="257"/>
    </location>
</feature>
<feature type="domain" description="Mechanosensitive ion channel MscS C-terminal" evidence="10">
    <location>
        <begin position="264"/>
        <end position="351"/>
    </location>
</feature>
<accession>A0ABQ3HQ26</accession>
<dbReference type="Pfam" id="PF00924">
    <property type="entry name" value="MS_channel_2nd"/>
    <property type="match status" value="1"/>
</dbReference>
<name>A0ABQ3HQ26_9ACTN</name>
<comment type="subcellular location">
    <subcellularLocation>
        <location evidence="1">Cell membrane</location>
        <topology evidence="1">Multi-pass membrane protein</topology>
    </subcellularLocation>
</comment>
<keyword evidence="13" id="KW-1185">Reference proteome</keyword>
<evidence type="ECO:0000256" key="5">
    <source>
        <dbReference type="ARBA" id="ARBA00022989"/>
    </source>
</evidence>
<feature type="transmembrane region" description="Helical" evidence="8">
    <location>
        <begin position="147"/>
        <end position="167"/>
    </location>
</feature>
<evidence type="ECO:0000256" key="4">
    <source>
        <dbReference type="ARBA" id="ARBA00022692"/>
    </source>
</evidence>
<dbReference type="EMBL" id="BNAD01000011">
    <property type="protein sequence ID" value="GHE18557.1"/>
    <property type="molecule type" value="Genomic_DNA"/>
</dbReference>
<evidence type="ECO:0000256" key="2">
    <source>
        <dbReference type="ARBA" id="ARBA00008017"/>
    </source>
</evidence>
<dbReference type="Proteomes" id="UP000597341">
    <property type="component" value="Unassembled WGS sequence"/>
</dbReference>
<evidence type="ECO:0000313" key="13">
    <source>
        <dbReference type="Proteomes" id="UP000597341"/>
    </source>
</evidence>
<comment type="caution">
    <text evidence="12">The sequence shown here is derived from an EMBL/GenBank/DDBJ whole genome shotgun (WGS) entry which is preliminary data.</text>
</comment>
<keyword evidence="5 8" id="KW-1133">Transmembrane helix</keyword>
<reference evidence="13" key="1">
    <citation type="journal article" date="2019" name="Int. J. Syst. Evol. Microbiol.">
        <title>The Global Catalogue of Microorganisms (GCM) 10K type strain sequencing project: providing services to taxonomists for standard genome sequencing and annotation.</title>
        <authorList>
            <consortium name="The Broad Institute Genomics Platform"/>
            <consortium name="The Broad Institute Genome Sequencing Center for Infectious Disease"/>
            <person name="Wu L."/>
            <person name="Ma J."/>
        </authorList>
    </citation>
    <scope>NUCLEOTIDE SEQUENCE [LARGE SCALE GENOMIC DNA]</scope>
    <source>
        <strain evidence="13">CGMCC 1.12791</strain>
    </source>
</reference>
<feature type="transmembrane region" description="Helical" evidence="8">
    <location>
        <begin position="173"/>
        <end position="195"/>
    </location>
</feature>
<dbReference type="Gene3D" id="1.10.287.1260">
    <property type="match status" value="1"/>
</dbReference>
<dbReference type="Pfam" id="PF21088">
    <property type="entry name" value="MS_channel_1st"/>
    <property type="match status" value="1"/>
</dbReference>
<evidence type="ECO:0000256" key="8">
    <source>
        <dbReference type="SAM" id="Phobius"/>
    </source>
</evidence>
<feature type="transmembrane region" description="Helical" evidence="8">
    <location>
        <begin position="73"/>
        <end position="94"/>
    </location>
</feature>
<evidence type="ECO:0000256" key="6">
    <source>
        <dbReference type="ARBA" id="ARBA00023136"/>
    </source>
</evidence>
<dbReference type="InterPro" id="IPR010920">
    <property type="entry name" value="LSM_dom_sf"/>
</dbReference>
<gene>
    <name evidence="12" type="ORF">GCM10011376_31670</name>
</gene>
<feature type="domain" description="Mechanosensitive ion channel transmembrane helices 2/3" evidence="11">
    <location>
        <begin position="156"/>
        <end position="192"/>
    </location>
</feature>
<sequence length="396" mass="42951">MQADVRGHGYKAIAILAGMPHPLTTPIINVTEVSGSETTPLNPMAACGPDENICGWVYDWTGNQQLANVADWIIGKPSALLGLILIGLVVRWLLHRLIDRVVQKAEHGVLPNRVSRAISGGRMGHALNLTEDPGYTRRVQRAATMGSLLKSIVTGVVLTVITLMFIAELGYDIGPLIASAGIIGVAIGFGSQALVKDFLSGIFMIFEDQYGVGDEVDLGEAVGTVEAVSLRVTRLRDVNGTVWYVRNGEILRVGNMSQNWARTVLDVSVGYGEDLARVRQVLADVAHDLWEDEDFKGRIIEEPSVWGVQDLGPDAVVVRVALKTAPLEQWAVAREMRQRIKYRFDHEGIEIPFAQRVLWMRDGDPRHPDGDAADAPAEPPAGTPPAEGPARAEGPA</sequence>
<evidence type="ECO:0000256" key="1">
    <source>
        <dbReference type="ARBA" id="ARBA00004651"/>
    </source>
</evidence>
<dbReference type="PANTHER" id="PTHR30460:SF0">
    <property type="entry name" value="MODERATE CONDUCTANCE MECHANOSENSITIVE CHANNEL YBIO"/>
    <property type="match status" value="1"/>
</dbReference>
<dbReference type="InterPro" id="IPR011014">
    <property type="entry name" value="MscS_channel_TM-2"/>
</dbReference>
<evidence type="ECO:0000313" key="12">
    <source>
        <dbReference type="EMBL" id="GHE18557.1"/>
    </source>
</evidence>
<evidence type="ECO:0000259" key="11">
    <source>
        <dbReference type="Pfam" id="PF21088"/>
    </source>
</evidence>
<evidence type="ECO:0000259" key="9">
    <source>
        <dbReference type="Pfam" id="PF00924"/>
    </source>
</evidence>
<comment type="similarity">
    <text evidence="2">Belongs to the MscS (TC 1.A.23) family.</text>
</comment>
<dbReference type="InterPro" id="IPR006685">
    <property type="entry name" value="MscS_channel_2nd"/>
</dbReference>
<dbReference type="Gene3D" id="2.30.30.60">
    <property type="match status" value="1"/>
</dbReference>
<feature type="compositionally biased region" description="Pro residues" evidence="7">
    <location>
        <begin position="377"/>
        <end position="387"/>
    </location>
</feature>
<dbReference type="InterPro" id="IPR045276">
    <property type="entry name" value="YbiO_bact"/>
</dbReference>
<evidence type="ECO:0000259" key="10">
    <source>
        <dbReference type="Pfam" id="PF21082"/>
    </source>
</evidence>
<organism evidence="12 13">
    <name type="scientific">Nocardioides flavus</name>
    <name type="common">ex Wang et al. 2016</name>
    <dbReference type="NCBI Taxonomy" id="2058780"/>
    <lineage>
        <taxon>Bacteria</taxon>
        <taxon>Bacillati</taxon>
        <taxon>Actinomycetota</taxon>
        <taxon>Actinomycetes</taxon>
        <taxon>Propionibacteriales</taxon>
        <taxon>Nocardioidaceae</taxon>
        <taxon>Nocardioides</taxon>
    </lineage>
</organism>
<keyword evidence="3" id="KW-1003">Cell membrane</keyword>
<keyword evidence="6 8" id="KW-0472">Membrane</keyword>
<evidence type="ECO:0000256" key="7">
    <source>
        <dbReference type="SAM" id="MobiDB-lite"/>
    </source>
</evidence>
<evidence type="ECO:0000256" key="3">
    <source>
        <dbReference type="ARBA" id="ARBA00022475"/>
    </source>
</evidence>
<feature type="region of interest" description="Disordered" evidence="7">
    <location>
        <begin position="362"/>
        <end position="396"/>
    </location>
</feature>
<dbReference type="SUPFAM" id="SSF82689">
    <property type="entry name" value="Mechanosensitive channel protein MscS (YggB), C-terminal domain"/>
    <property type="match status" value="1"/>
</dbReference>
<dbReference type="SUPFAM" id="SSF50182">
    <property type="entry name" value="Sm-like ribonucleoproteins"/>
    <property type="match status" value="1"/>
</dbReference>
<dbReference type="InterPro" id="IPR049278">
    <property type="entry name" value="MS_channel_C"/>
</dbReference>
<dbReference type="Gene3D" id="3.30.70.100">
    <property type="match status" value="1"/>
</dbReference>
<dbReference type="InterPro" id="IPR023408">
    <property type="entry name" value="MscS_beta-dom_sf"/>
</dbReference>
<proteinExistence type="inferred from homology"/>